<dbReference type="EMBL" id="NFLC01000002">
    <property type="protein sequence ID" value="OUQ11681.1"/>
    <property type="molecule type" value="Genomic_DNA"/>
</dbReference>
<dbReference type="InterPro" id="IPR050661">
    <property type="entry name" value="BglG_antiterminators"/>
</dbReference>
<evidence type="ECO:0000259" key="2">
    <source>
        <dbReference type="PROSITE" id="PS51372"/>
    </source>
</evidence>
<evidence type="ECO:0000313" key="5">
    <source>
        <dbReference type="Proteomes" id="UP000196074"/>
    </source>
</evidence>
<protein>
    <submittedName>
        <fullName evidence="3">Transcription antiterminator BglG</fullName>
    </submittedName>
</protein>
<dbReference type="Pfam" id="PF03123">
    <property type="entry name" value="CAT_RBD"/>
    <property type="match status" value="1"/>
</dbReference>
<dbReference type="GO" id="GO:0003723">
    <property type="term" value="F:RNA binding"/>
    <property type="evidence" value="ECO:0007669"/>
    <property type="project" value="InterPro"/>
</dbReference>
<accession>A0A1Y4R3L4</accession>
<gene>
    <name evidence="4" type="ORF">A5869_000171</name>
    <name evidence="3" type="ORF">B5E88_02130</name>
</gene>
<evidence type="ECO:0000313" key="3">
    <source>
        <dbReference type="EMBL" id="OUQ11681.1"/>
    </source>
</evidence>
<dbReference type="EMBL" id="NIBL01000001">
    <property type="protein sequence ID" value="OUZ18530.1"/>
    <property type="molecule type" value="Genomic_DNA"/>
</dbReference>
<dbReference type="Gene3D" id="1.10.1790.10">
    <property type="entry name" value="PRD domain"/>
    <property type="match status" value="2"/>
</dbReference>
<dbReference type="InterPro" id="IPR004341">
    <property type="entry name" value="CAT_RNA-bd_dom"/>
</dbReference>
<dbReference type="AlphaFoldDB" id="A0A1Y4R3L4"/>
<dbReference type="Pfam" id="PF00874">
    <property type="entry name" value="PRD"/>
    <property type="match status" value="2"/>
</dbReference>
<dbReference type="Proteomes" id="UP000196074">
    <property type="component" value="Unassembled WGS sequence"/>
</dbReference>
<organism evidence="3 5">
    <name type="scientific">Enterococcus cecorum</name>
    <dbReference type="NCBI Taxonomy" id="44008"/>
    <lineage>
        <taxon>Bacteria</taxon>
        <taxon>Bacillati</taxon>
        <taxon>Bacillota</taxon>
        <taxon>Bacilli</taxon>
        <taxon>Lactobacillales</taxon>
        <taxon>Enterococcaceae</taxon>
        <taxon>Enterococcus</taxon>
    </lineage>
</organism>
<dbReference type="PANTHER" id="PTHR30185:SF15">
    <property type="entry name" value="CRYPTIC BETA-GLUCOSIDE BGL OPERON ANTITERMINATOR"/>
    <property type="match status" value="1"/>
</dbReference>
<dbReference type="Gene3D" id="2.30.24.10">
    <property type="entry name" value="CAT RNA-binding domain"/>
    <property type="match status" value="1"/>
</dbReference>
<comment type="caution">
    <text evidence="3">The sequence shown here is derived from an EMBL/GenBank/DDBJ whole genome shotgun (WGS) entry which is preliminary data.</text>
</comment>
<dbReference type="SUPFAM" id="SSF50151">
    <property type="entry name" value="SacY-like RNA-binding domain"/>
    <property type="match status" value="1"/>
</dbReference>
<dbReference type="Proteomes" id="UP000196503">
    <property type="component" value="Unassembled WGS sequence"/>
</dbReference>
<dbReference type="InterPro" id="IPR036634">
    <property type="entry name" value="PRD_sf"/>
</dbReference>
<evidence type="ECO:0000256" key="1">
    <source>
        <dbReference type="ARBA" id="ARBA00022737"/>
    </source>
</evidence>
<reference evidence="4 6" key="2">
    <citation type="submission" date="2017-05" db="EMBL/GenBank/DDBJ databases">
        <title>The Genome Sequence of Enterococcus faecium 2D5_DIV0622.</title>
        <authorList>
            <consortium name="The Broad Institute Genomics Platform"/>
            <consortium name="The Broad Institute Genomic Center for Infectious Diseases"/>
            <person name="Earl A."/>
            <person name="Manson A."/>
            <person name="Schwartman J."/>
            <person name="Gilmore M."/>
            <person name="Abouelleil A."/>
            <person name="Cao P."/>
            <person name="Chapman S."/>
            <person name="Cusick C."/>
            <person name="Shea T."/>
            <person name="Young S."/>
            <person name="Neafsey D."/>
            <person name="Nusbaum C."/>
            <person name="Birren B."/>
        </authorList>
    </citation>
    <scope>NUCLEOTIDE SEQUENCE [LARGE SCALE GENOMIC DNA]</scope>
    <source>
        <strain evidence="4 6">2D5_DIV0622</strain>
    </source>
</reference>
<reference evidence="5" key="1">
    <citation type="submission" date="2017-04" db="EMBL/GenBank/DDBJ databases">
        <title>Function of individual gut microbiota members based on whole genome sequencing of pure cultures obtained from chicken caecum.</title>
        <authorList>
            <person name="Medvecky M."/>
            <person name="Cejkova D."/>
            <person name="Polansky O."/>
            <person name="Karasova D."/>
            <person name="Kubasova T."/>
            <person name="Cizek A."/>
            <person name="Rychlik I."/>
        </authorList>
    </citation>
    <scope>NUCLEOTIDE SEQUENCE [LARGE SCALE GENOMIC DNA]</scope>
    <source>
        <strain evidence="5">An144</strain>
    </source>
</reference>
<name>A0A1Y4R3L4_9ENTE</name>
<dbReference type="InterPro" id="IPR011608">
    <property type="entry name" value="PRD"/>
</dbReference>
<proteinExistence type="predicted"/>
<dbReference type="SMART" id="SM01061">
    <property type="entry name" value="CAT_RBD"/>
    <property type="match status" value="1"/>
</dbReference>
<reference evidence="3" key="3">
    <citation type="journal article" date="2018" name="BMC Genomics">
        <title>Whole genome sequencing and function prediction of 133 gut anaerobes isolated from chicken caecum in pure cultures.</title>
        <authorList>
            <person name="Medvecky M."/>
            <person name="Cejkova D."/>
            <person name="Polansky O."/>
            <person name="Karasova D."/>
            <person name="Kubasova T."/>
            <person name="Cizek A."/>
            <person name="Rychlik I."/>
        </authorList>
    </citation>
    <scope>NUCLEOTIDE SEQUENCE</scope>
    <source>
        <strain evidence="3">An144</strain>
    </source>
</reference>
<keyword evidence="1" id="KW-0677">Repeat</keyword>
<dbReference type="SUPFAM" id="SSF63520">
    <property type="entry name" value="PTS-regulatory domain, PRD"/>
    <property type="match status" value="2"/>
</dbReference>
<dbReference type="PROSITE" id="PS51372">
    <property type="entry name" value="PRD_2"/>
    <property type="match status" value="2"/>
</dbReference>
<dbReference type="NCBIfam" id="NF046042">
    <property type="entry name" value="LicT"/>
    <property type="match status" value="1"/>
</dbReference>
<sequence>MEILQVFNNNVVLSKNEAGEEIVCMGRGLAFGRKAGQQFDRTKVEKEFVLKDSQELQQFEQLLTDIQPEELEAVREFVDLAEHSLKIKLLPSVFLNLTDHVHYAIERQKSGITLANPLLFETKKYYPEEYYLAKQALVIIQTRLGVLLPEEEAGFIAFHLVNSQQDSQNMQQTMQATKLVRDILTLIRRFFGKTFDEESLAYQRMVTHLQYFAQRYVRQENLKEQPDEFLYALVQGKYPQAFQCVQRINDYLHTQHLPLMEESEQIYLTIHIQRIVTE</sequence>
<feature type="domain" description="PRD" evidence="2">
    <location>
        <begin position="171"/>
        <end position="278"/>
    </location>
</feature>
<feature type="domain" description="PRD" evidence="2">
    <location>
        <begin position="65"/>
        <end position="170"/>
    </location>
</feature>
<evidence type="ECO:0000313" key="6">
    <source>
        <dbReference type="Proteomes" id="UP000196503"/>
    </source>
</evidence>
<dbReference type="InterPro" id="IPR036650">
    <property type="entry name" value="CAT_RNA-bd_dom_sf"/>
</dbReference>
<dbReference type="GO" id="GO:0006355">
    <property type="term" value="P:regulation of DNA-templated transcription"/>
    <property type="evidence" value="ECO:0007669"/>
    <property type="project" value="InterPro"/>
</dbReference>
<dbReference type="GeneID" id="60872364"/>
<dbReference type="RefSeq" id="WP_016251018.1">
    <property type="nucleotide sequence ID" value="NZ_AP035890.1"/>
</dbReference>
<evidence type="ECO:0000313" key="4">
    <source>
        <dbReference type="EMBL" id="OUZ18530.1"/>
    </source>
</evidence>
<dbReference type="PANTHER" id="PTHR30185">
    <property type="entry name" value="CRYPTIC BETA-GLUCOSIDE BGL OPERON ANTITERMINATOR"/>
    <property type="match status" value="1"/>
</dbReference>